<sequence>MQDDLDPGRNRDPGDAVPEGVAVQEPAPLSEHDKAVKRRLEKLGQAQPKDEGGRAS</sequence>
<proteinExistence type="predicted"/>
<evidence type="ECO:0000256" key="1">
    <source>
        <dbReference type="SAM" id="MobiDB-lite"/>
    </source>
</evidence>
<protein>
    <recommendedName>
        <fullName evidence="4">DUF3072 domain-containing protein</fullName>
    </recommendedName>
</protein>
<feature type="region of interest" description="Disordered" evidence="1">
    <location>
        <begin position="1"/>
        <end position="34"/>
    </location>
</feature>
<accession>A0ABR7R1M9</accession>
<evidence type="ECO:0008006" key="4">
    <source>
        <dbReference type="Google" id="ProtNLM"/>
    </source>
</evidence>
<organism evidence="2 3">
    <name type="scientific">Pseudoroseomonas ludipueritiae</name>
    <dbReference type="NCBI Taxonomy" id="198093"/>
    <lineage>
        <taxon>Bacteria</taxon>
        <taxon>Pseudomonadati</taxon>
        <taxon>Pseudomonadota</taxon>
        <taxon>Alphaproteobacteria</taxon>
        <taxon>Acetobacterales</taxon>
        <taxon>Acetobacteraceae</taxon>
        <taxon>Pseudoroseomonas</taxon>
    </lineage>
</organism>
<comment type="caution">
    <text evidence="2">The sequence shown here is derived from an EMBL/GenBank/DDBJ whole genome shotgun (WGS) entry which is preliminary data.</text>
</comment>
<dbReference type="EMBL" id="JACTUZ010000001">
    <property type="protein sequence ID" value="MBC9175515.1"/>
    <property type="molecule type" value="Genomic_DNA"/>
</dbReference>
<evidence type="ECO:0000313" key="2">
    <source>
        <dbReference type="EMBL" id="MBC9175515.1"/>
    </source>
</evidence>
<reference evidence="2 3" key="1">
    <citation type="journal article" date="2009" name="Int. J. Syst. Evol. Microbiol.">
        <title>Transfer of Teichococcus ludipueritiae and Muricoccus roseus to the genus Roseomonas, as Roseomonas ludipueritiae comb. nov. and Roseomonas rosea comb. nov., respectively, and emended description of the genus Roseomonas.</title>
        <authorList>
            <person name="Sanchez-Porro C."/>
            <person name="Gallego V."/>
            <person name="Busse H.J."/>
            <person name="Kampfer P."/>
            <person name="Ventosa A."/>
        </authorList>
    </citation>
    <scope>NUCLEOTIDE SEQUENCE [LARGE SCALE GENOMIC DNA]</scope>
    <source>
        <strain evidence="2 3">DSM 14915</strain>
    </source>
</reference>
<dbReference type="RefSeq" id="WP_187776671.1">
    <property type="nucleotide sequence ID" value="NZ_JACTUZ010000001.1"/>
</dbReference>
<dbReference type="Proteomes" id="UP000603940">
    <property type="component" value="Unassembled WGS sequence"/>
</dbReference>
<name>A0ABR7R1M9_9PROT</name>
<evidence type="ECO:0000313" key="3">
    <source>
        <dbReference type="Proteomes" id="UP000603940"/>
    </source>
</evidence>
<feature type="compositionally biased region" description="Basic and acidic residues" evidence="1">
    <location>
        <begin position="1"/>
        <end position="14"/>
    </location>
</feature>
<gene>
    <name evidence="2" type="ORF">IBL25_00975</name>
</gene>
<keyword evidence="3" id="KW-1185">Reference proteome</keyword>